<dbReference type="STRING" id="4540.A0A3L6RKS8"/>
<comment type="caution">
    <text evidence="3">The sequence shown here is derived from an EMBL/GenBank/DDBJ whole genome shotgun (WGS) entry which is preliminary data.</text>
</comment>
<gene>
    <name evidence="3" type="ORF">C2845_PM13G25260</name>
</gene>
<evidence type="ECO:0000313" key="3">
    <source>
        <dbReference type="EMBL" id="RLN05154.1"/>
    </source>
</evidence>
<dbReference type="AlphaFoldDB" id="A0A3L6RKS8"/>
<dbReference type="Proteomes" id="UP000275267">
    <property type="component" value="Unassembled WGS sequence"/>
</dbReference>
<evidence type="ECO:0000256" key="2">
    <source>
        <dbReference type="SAM" id="Phobius"/>
    </source>
</evidence>
<accession>A0A3L6RKS8</accession>
<feature type="transmembrane region" description="Helical" evidence="2">
    <location>
        <begin position="96"/>
        <end position="116"/>
    </location>
</feature>
<keyword evidence="2" id="KW-0472">Membrane</keyword>
<evidence type="ECO:0000256" key="1">
    <source>
        <dbReference type="SAM" id="Coils"/>
    </source>
</evidence>
<proteinExistence type="predicted"/>
<sequence>MSKLQASCDDLDIKRSRLHNDKNSILKALDAEKAEAVKLRLKIEELEKCNGKKDGDIGKLKVALKEKEGKINTLSKDVELLQLAVAEAQKRKKGGIWTWLYAATTTMLAAISFISATRSH</sequence>
<reference evidence="4" key="1">
    <citation type="journal article" date="2019" name="Nat. Commun.">
        <title>The genome of broomcorn millet.</title>
        <authorList>
            <person name="Zou C."/>
            <person name="Miki D."/>
            <person name="Li D."/>
            <person name="Tang Q."/>
            <person name="Xiao L."/>
            <person name="Rajput S."/>
            <person name="Deng P."/>
            <person name="Jia W."/>
            <person name="Huang R."/>
            <person name="Zhang M."/>
            <person name="Sun Y."/>
            <person name="Hu J."/>
            <person name="Fu X."/>
            <person name="Schnable P.S."/>
            <person name="Li F."/>
            <person name="Zhang H."/>
            <person name="Feng B."/>
            <person name="Zhu X."/>
            <person name="Liu R."/>
            <person name="Schnable J.C."/>
            <person name="Zhu J.-K."/>
            <person name="Zhang H."/>
        </authorList>
    </citation>
    <scope>NUCLEOTIDE SEQUENCE [LARGE SCALE GENOMIC DNA]</scope>
</reference>
<feature type="coiled-coil region" evidence="1">
    <location>
        <begin position="29"/>
        <end position="91"/>
    </location>
</feature>
<protein>
    <submittedName>
        <fullName evidence="3">Myosin-7B-like</fullName>
    </submittedName>
</protein>
<evidence type="ECO:0000313" key="4">
    <source>
        <dbReference type="Proteomes" id="UP000275267"/>
    </source>
</evidence>
<organism evidence="3 4">
    <name type="scientific">Panicum miliaceum</name>
    <name type="common">Proso millet</name>
    <name type="synonym">Broomcorn millet</name>
    <dbReference type="NCBI Taxonomy" id="4540"/>
    <lineage>
        <taxon>Eukaryota</taxon>
        <taxon>Viridiplantae</taxon>
        <taxon>Streptophyta</taxon>
        <taxon>Embryophyta</taxon>
        <taxon>Tracheophyta</taxon>
        <taxon>Spermatophyta</taxon>
        <taxon>Magnoliopsida</taxon>
        <taxon>Liliopsida</taxon>
        <taxon>Poales</taxon>
        <taxon>Poaceae</taxon>
        <taxon>PACMAD clade</taxon>
        <taxon>Panicoideae</taxon>
        <taxon>Panicodae</taxon>
        <taxon>Paniceae</taxon>
        <taxon>Panicinae</taxon>
        <taxon>Panicum</taxon>
        <taxon>Panicum sect. Panicum</taxon>
    </lineage>
</organism>
<name>A0A3L6RKS8_PANMI</name>
<keyword evidence="2" id="KW-1133">Transmembrane helix</keyword>
<keyword evidence="4" id="KW-1185">Reference proteome</keyword>
<keyword evidence="2" id="KW-0812">Transmembrane</keyword>
<keyword evidence="1" id="KW-0175">Coiled coil</keyword>
<dbReference type="OrthoDB" id="689590at2759"/>
<dbReference type="EMBL" id="PQIB02000008">
    <property type="protein sequence ID" value="RLN05154.1"/>
    <property type="molecule type" value="Genomic_DNA"/>
</dbReference>